<feature type="non-terminal residue" evidence="2">
    <location>
        <position position="1"/>
    </location>
</feature>
<feature type="non-terminal residue" evidence="2">
    <location>
        <position position="98"/>
    </location>
</feature>
<feature type="compositionally biased region" description="Polar residues" evidence="1">
    <location>
        <begin position="78"/>
        <end position="98"/>
    </location>
</feature>
<dbReference type="AlphaFoldDB" id="A0A0B6Y5J5"/>
<proteinExistence type="predicted"/>
<accession>A0A0B6Y5J5</accession>
<dbReference type="EMBL" id="HACG01004498">
    <property type="protein sequence ID" value="CEK51363.1"/>
    <property type="molecule type" value="Transcribed_RNA"/>
</dbReference>
<evidence type="ECO:0000313" key="2">
    <source>
        <dbReference type="EMBL" id="CEK51363.1"/>
    </source>
</evidence>
<protein>
    <submittedName>
        <fullName evidence="2">Uncharacterized protein</fullName>
    </submittedName>
</protein>
<feature type="region of interest" description="Disordered" evidence="1">
    <location>
        <begin position="71"/>
        <end position="98"/>
    </location>
</feature>
<reference evidence="2" key="1">
    <citation type="submission" date="2014-12" db="EMBL/GenBank/DDBJ databases">
        <title>Insight into the proteome of Arion vulgaris.</title>
        <authorList>
            <person name="Aradska J."/>
            <person name="Bulat T."/>
            <person name="Smidak R."/>
            <person name="Sarate P."/>
            <person name="Gangsoo J."/>
            <person name="Sialana F."/>
            <person name="Bilban M."/>
            <person name="Lubec G."/>
        </authorList>
    </citation>
    <scope>NUCLEOTIDE SEQUENCE</scope>
    <source>
        <tissue evidence="2">Skin</tissue>
    </source>
</reference>
<sequence length="98" mass="11074">VSNKKNPKLPEKVQFTKLLPPTTKQTRMSRSSKIVKTSLVYPEQKYLTMTVLCKKQLQATSSASPTKVMSQIKKKVTKQTPNKMFSQSKSLNLSSNIE</sequence>
<organism evidence="2">
    <name type="scientific">Arion vulgaris</name>
    <dbReference type="NCBI Taxonomy" id="1028688"/>
    <lineage>
        <taxon>Eukaryota</taxon>
        <taxon>Metazoa</taxon>
        <taxon>Spiralia</taxon>
        <taxon>Lophotrochozoa</taxon>
        <taxon>Mollusca</taxon>
        <taxon>Gastropoda</taxon>
        <taxon>Heterobranchia</taxon>
        <taxon>Euthyneura</taxon>
        <taxon>Panpulmonata</taxon>
        <taxon>Eupulmonata</taxon>
        <taxon>Stylommatophora</taxon>
        <taxon>Helicina</taxon>
        <taxon>Arionoidea</taxon>
        <taxon>Arionidae</taxon>
        <taxon>Arion</taxon>
    </lineage>
</organism>
<name>A0A0B6Y5J5_9EUPU</name>
<gene>
    <name evidence="2" type="primary">ORF13240</name>
</gene>
<evidence type="ECO:0000256" key="1">
    <source>
        <dbReference type="SAM" id="MobiDB-lite"/>
    </source>
</evidence>